<dbReference type="GO" id="GO:0000976">
    <property type="term" value="F:transcription cis-regulatory region binding"/>
    <property type="evidence" value="ECO:0007669"/>
    <property type="project" value="TreeGrafter"/>
</dbReference>
<dbReference type="SUPFAM" id="SSF53822">
    <property type="entry name" value="Periplasmic binding protein-like I"/>
    <property type="match status" value="1"/>
</dbReference>
<dbReference type="PANTHER" id="PTHR30146">
    <property type="entry name" value="LACI-RELATED TRANSCRIPTIONAL REPRESSOR"/>
    <property type="match status" value="1"/>
</dbReference>
<dbReference type="SMART" id="SM00354">
    <property type="entry name" value="HTH_LACI"/>
    <property type="match status" value="1"/>
</dbReference>
<dbReference type="PROSITE" id="PS50932">
    <property type="entry name" value="HTH_LACI_2"/>
    <property type="match status" value="1"/>
</dbReference>
<dbReference type="Gene3D" id="1.10.260.40">
    <property type="entry name" value="lambda repressor-like DNA-binding domains"/>
    <property type="match status" value="1"/>
</dbReference>
<dbReference type="InterPro" id="IPR028082">
    <property type="entry name" value="Peripla_BP_I"/>
</dbReference>
<dbReference type="GO" id="GO:0003700">
    <property type="term" value="F:DNA-binding transcription factor activity"/>
    <property type="evidence" value="ECO:0007669"/>
    <property type="project" value="TreeGrafter"/>
</dbReference>
<reference evidence="5 6" key="1">
    <citation type="journal article" date="2014" name="Genome Announc.">
        <title>Draft Genome Sequences of Marine Flavobacterium Nonlabens Strains NR17, NR24, NR27, NR32, NR33, and Ara13.</title>
        <authorList>
            <person name="Nakanishi M."/>
            <person name="Meirelles P."/>
            <person name="Suzuki R."/>
            <person name="Takatani N."/>
            <person name="Mino S."/>
            <person name="Suda W."/>
            <person name="Oshima K."/>
            <person name="Hattori M."/>
            <person name="Ohkuma M."/>
            <person name="Hosokawa M."/>
            <person name="Miyashita K."/>
            <person name="Thompson F.L."/>
            <person name="Niwa A."/>
            <person name="Sawabe T."/>
            <person name="Sawabe T."/>
        </authorList>
    </citation>
    <scope>NUCLEOTIDE SEQUENCE [LARGE SCALE GENOMIC DNA]</scope>
    <source>
        <strain evidence="6">JCM19296</strain>
    </source>
</reference>
<accession>A0A081DFF6</accession>
<evidence type="ECO:0000313" key="6">
    <source>
        <dbReference type="Proteomes" id="UP000028980"/>
    </source>
</evidence>
<evidence type="ECO:0000256" key="3">
    <source>
        <dbReference type="ARBA" id="ARBA00023163"/>
    </source>
</evidence>
<proteinExistence type="predicted"/>
<sequence>MNQKPTLKVLAEKLQLSTSTVSKALKDSAEISIDTKTRVKELAKLMGGYRPNTAAASLRNRETRTIAVVLPEIVNDFFGQVLMGIEEEASQHNYKIVICISNESYIKERDYIEMFSNGAVDGFIIAASMETQELNQYEHYNDILNSDLKLVMFDRVIDDLDCDKIIVDDAASGSRLVDFLKKKGDRSLCVASTISKLSVGQLREKGIRLKVDNCPDLKLEYVLEDEDDIFMKKMEETLTSKKTDAIIALDQRSGIMALNKAKELDIKVPEQLQIICYSNSTMAKYSYPQLTVVDQHSKELGKKTFTRILNLMKNKDEVQVTRIHTLKTTLLERGTTRK</sequence>
<dbReference type="Gene3D" id="3.40.50.2300">
    <property type="match status" value="2"/>
</dbReference>
<evidence type="ECO:0000313" key="5">
    <source>
        <dbReference type="EMBL" id="GAK77652.1"/>
    </source>
</evidence>
<keyword evidence="2" id="KW-0238">DNA-binding</keyword>
<dbReference type="CDD" id="cd06267">
    <property type="entry name" value="PBP1_LacI_sugar_binding-like"/>
    <property type="match status" value="1"/>
</dbReference>
<comment type="caution">
    <text evidence="5">The sequence shown here is derived from an EMBL/GenBank/DDBJ whole genome shotgun (WGS) entry which is preliminary data.</text>
</comment>
<evidence type="ECO:0000259" key="4">
    <source>
        <dbReference type="PROSITE" id="PS50932"/>
    </source>
</evidence>
<protein>
    <submittedName>
        <fullName evidence="5">LacI family transcriptional regulator</fullName>
    </submittedName>
</protein>
<organism evidence="5 6">
    <name type="scientific">Nonlabens ulvanivorans</name>
    <name type="common">Persicivirga ulvanivorans</name>
    <dbReference type="NCBI Taxonomy" id="906888"/>
    <lineage>
        <taxon>Bacteria</taxon>
        <taxon>Pseudomonadati</taxon>
        <taxon>Bacteroidota</taxon>
        <taxon>Flavobacteriia</taxon>
        <taxon>Flavobacteriales</taxon>
        <taxon>Flavobacteriaceae</taxon>
        <taxon>Nonlabens</taxon>
    </lineage>
</organism>
<dbReference type="Proteomes" id="UP000028980">
    <property type="component" value="Unassembled WGS sequence"/>
</dbReference>
<gene>
    <name evidence="5" type="ORF">JCM19296_3260</name>
</gene>
<keyword evidence="3" id="KW-0804">Transcription</keyword>
<name>A0A081DFF6_NONUL</name>
<dbReference type="InterPro" id="IPR010982">
    <property type="entry name" value="Lambda_DNA-bd_dom_sf"/>
</dbReference>
<dbReference type="AlphaFoldDB" id="A0A081DFF6"/>
<dbReference type="InterPro" id="IPR000843">
    <property type="entry name" value="HTH_LacI"/>
</dbReference>
<dbReference type="EMBL" id="BBLG01000011">
    <property type="protein sequence ID" value="GAK77652.1"/>
    <property type="molecule type" value="Genomic_DNA"/>
</dbReference>
<dbReference type="Pfam" id="PF13377">
    <property type="entry name" value="Peripla_BP_3"/>
    <property type="match status" value="1"/>
</dbReference>
<evidence type="ECO:0000256" key="2">
    <source>
        <dbReference type="ARBA" id="ARBA00023125"/>
    </source>
</evidence>
<feature type="domain" description="HTH lacI-type" evidence="4">
    <location>
        <begin position="5"/>
        <end position="60"/>
    </location>
</feature>
<keyword evidence="1" id="KW-0805">Transcription regulation</keyword>
<dbReference type="InterPro" id="IPR046335">
    <property type="entry name" value="LacI/GalR-like_sensor"/>
</dbReference>
<dbReference type="PANTHER" id="PTHR30146:SF109">
    <property type="entry name" value="HTH-TYPE TRANSCRIPTIONAL REGULATOR GALS"/>
    <property type="match status" value="1"/>
</dbReference>
<evidence type="ECO:0000256" key="1">
    <source>
        <dbReference type="ARBA" id="ARBA00023015"/>
    </source>
</evidence>
<dbReference type="SUPFAM" id="SSF47413">
    <property type="entry name" value="lambda repressor-like DNA-binding domains"/>
    <property type="match status" value="1"/>
</dbReference>